<dbReference type="SUPFAM" id="SSF82051">
    <property type="entry name" value="Obg GTP-binding protein N-terminal domain"/>
    <property type="match status" value="1"/>
</dbReference>
<accession>A0A0M0JLH0</accession>
<proteinExistence type="inferred from homology"/>
<keyword evidence="6" id="KW-0342">GTP-binding</keyword>
<keyword evidence="3" id="KW-0479">Metal-binding</keyword>
<evidence type="ECO:0000256" key="5">
    <source>
        <dbReference type="ARBA" id="ARBA00022842"/>
    </source>
</evidence>
<dbReference type="GO" id="GO:0003924">
    <property type="term" value="F:GTPase activity"/>
    <property type="evidence" value="ECO:0007669"/>
    <property type="project" value="InterPro"/>
</dbReference>
<keyword evidence="9" id="KW-0732">Signal</keyword>
<feature type="region of interest" description="Disordered" evidence="8">
    <location>
        <begin position="198"/>
        <end position="227"/>
    </location>
</feature>
<protein>
    <submittedName>
        <fullName evidence="13">Gtpase obg</fullName>
    </submittedName>
</protein>
<gene>
    <name evidence="13" type="ORF">Ctob_005294</name>
</gene>
<dbReference type="InterPro" id="IPR006073">
    <property type="entry name" value="GTP-bd"/>
</dbReference>
<dbReference type="EMBL" id="JWZX01002716">
    <property type="protein sequence ID" value="KOO27424.1"/>
    <property type="molecule type" value="Genomic_DNA"/>
</dbReference>
<dbReference type="PROSITE" id="PS51710">
    <property type="entry name" value="G_OBG"/>
    <property type="match status" value="1"/>
</dbReference>
<dbReference type="Gene3D" id="3.40.50.300">
    <property type="entry name" value="P-loop containing nucleotide triphosphate hydrolases"/>
    <property type="match status" value="1"/>
</dbReference>
<dbReference type="PROSITE" id="PS51881">
    <property type="entry name" value="OCT"/>
    <property type="match status" value="1"/>
</dbReference>
<keyword evidence="5" id="KW-0460">Magnesium</keyword>
<dbReference type="HAMAP" id="MF_01454">
    <property type="entry name" value="GTPase_Obg"/>
    <property type="match status" value="1"/>
</dbReference>
<keyword evidence="7" id="KW-0175">Coiled coil</keyword>
<comment type="cofactor">
    <cofactor evidence="1">
        <name>Mg(2+)</name>
        <dbReference type="ChEBI" id="CHEBI:18420"/>
    </cofactor>
</comment>
<dbReference type="NCBIfam" id="NF008956">
    <property type="entry name" value="PRK12299.1"/>
    <property type="match status" value="1"/>
</dbReference>
<dbReference type="InterPro" id="IPR015349">
    <property type="entry name" value="OCT_dom"/>
</dbReference>
<dbReference type="InterPro" id="IPR006074">
    <property type="entry name" value="GTP1-OBG_CS"/>
</dbReference>
<dbReference type="PROSITE" id="PS00905">
    <property type="entry name" value="GTP1_OBG"/>
    <property type="match status" value="1"/>
</dbReference>
<dbReference type="InterPro" id="IPR045086">
    <property type="entry name" value="OBG_GTPase"/>
</dbReference>
<dbReference type="SUPFAM" id="SSF102741">
    <property type="entry name" value="Obg GTP-binding protein C-terminal domain"/>
    <property type="match status" value="1"/>
</dbReference>
<dbReference type="OrthoDB" id="347018at2759"/>
<dbReference type="Gene3D" id="2.70.210.12">
    <property type="entry name" value="GTP1/OBG domain"/>
    <property type="match status" value="1"/>
</dbReference>
<feature type="signal peptide" evidence="9">
    <location>
        <begin position="1"/>
        <end position="17"/>
    </location>
</feature>
<dbReference type="InterPro" id="IPR006169">
    <property type="entry name" value="GTP1_OBG_dom"/>
</dbReference>
<dbReference type="PANTHER" id="PTHR11702">
    <property type="entry name" value="DEVELOPMENTALLY REGULATED GTP-BINDING PROTEIN-RELATED"/>
    <property type="match status" value="1"/>
</dbReference>
<evidence type="ECO:0000256" key="2">
    <source>
        <dbReference type="ARBA" id="ARBA00007699"/>
    </source>
</evidence>
<name>A0A0M0JLH0_9EUKA</name>
<dbReference type="GO" id="GO:0042254">
    <property type="term" value="P:ribosome biogenesis"/>
    <property type="evidence" value="ECO:0007669"/>
    <property type="project" value="UniProtKB-UniRule"/>
</dbReference>
<dbReference type="Proteomes" id="UP000037460">
    <property type="component" value="Unassembled WGS sequence"/>
</dbReference>
<reference evidence="14" key="1">
    <citation type="journal article" date="2015" name="PLoS Genet.">
        <title>Genome Sequence and Transcriptome Analyses of Chrysochromulina tobin: Metabolic Tools for Enhanced Algal Fitness in the Prominent Order Prymnesiales (Haptophyceae).</title>
        <authorList>
            <person name="Hovde B.T."/>
            <person name="Deodato C.R."/>
            <person name="Hunsperger H.M."/>
            <person name="Ryken S.A."/>
            <person name="Yost W."/>
            <person name="Jha R.K."/>
            <person name="Patterson J."/>
            <person name="Monnat R.J. Jr."/>
            <person name="Barlow S.B."/>
            <person name="Starkenburg S.R."/>
            <person name="Cattolico R.A."/>
        </authorList>
    </citation>
    <scope>NUCLEOTIDE SEQUENCE</scope>
    <source>
        <strain evidence="14">CCMP291</strain>
    </source>
</reference>
<dbReference type="Pfam" id="PF01018">
    <property type="entry name" value="GTP1_OBG"/>
    <property type="match status" value="1"/>
</dbReference>
<evidence type="ECO:0000256" key="9">
    <source>
        <dbReference type="SAM" id="SignalP"/>
    </source>
</evidence>
<dbReference type="PRINTS" id="PR00326">
    <property type="entry name" value="GTP1OBG"/>
</dbReference>
<comment type="caution">
    <text evidence="13">The sequence shown here is derived from an EMBL/GenBank/DDBJ whole genome shotgun (WGS) entry which is preliminary data.</text>
</comment>
<evidence type="ECO:0000256" key="1">
    <source>
        <dbReference type="ARBA" id="ARBA00001946"/>
    </source>
</evidence>
<dbReference type="GO" id="GO:0000287">
    <property type="term" value="F:magnesium ion binding"/>
    <property type="evidence" value="ECO:0007669"/>
    <property type="project" value="InterPro"/>
</dbReference>
<feature type="compositionally biased region" description="Basic and acidic residues" evidence="8">
    <location>
        <begin position="213"/>
        <end position="227"/>
    </location>
</feature>
<evidence type="ECO:0000256" key="6">
    <source>
        <dbReference type="ARBA" id="ARBA00023134"/>
    </source>
</evidence>
<dbReference type="NCBIfam" id="TIGR03595">
    <property type="entry name" value="Obg_CgtA_exten"/>
    <property type="match status" value="1"/>
</dbReference>
<feature type="domain" description="OBG-type G" evidence="10">
    <location>
        <begin position="241"/>
        <end position="415"/>
    </location>
</feature>
<dbReference type="AlphaFoldDB" id="A0A0M0JLH0"/>
<evidence type="ECO:0000256" key="8">
    <source>
        <dbReference type="SAM" id="MobiDB-lite"/>
    </source>
</evidence>
<evidence type="ECO:0000256" key="4">
    <source>
        <dbReference type="ARBA" id="ARBA00022741"/>
    </source>
</evidence>
<feature type="coiled-coil region" evidence="7">
    <location>
        <begin position="536"/>
        <end position="563"/>
    </location>
</feature>
<dbReference type="NCBIfam" id="NF008955">
    <property type="entry name" value="PRK12297.1"/>
    <property type="match status" value="1"/>
</dbReference>
<dbReference type="Pfam" id="PF09269">
    <property type="entry name" value="DUF1967"/>
    <property type="match status" value="1"/>
</dbReference>
<dbReference type="PANTHER" id="PTHR11702:SF44">
    <property type="entry name" value="GTP-BINDING PROTEIN OBGC, CHLOROPLASTIC"/>
    <property type="match status" value="1"/>
</dbReference>
<dbReference type="InterPro" id="IPR027417">
    <property type="entry name" value="P-loop_NTPase"/>
</dbReference>
<dbReference type="NCBIfam" id="TIGR02729">
    <property type="entry name" value="Obg_CgtA"/>
    <property type="match status" value="1"/>
</dbReference>
<comment type="similarity">
    <text evidence="2">Belongs to the TRAFAC class OBG-HflX-like GTPase superfamily. OBG GTPase family.</text>
</comment>
<evidence type="ECO:0000259" key="11">
    <source>
        <dbReference type="PROSITE" id="PS51881"/>
    </source>
</evidence>
<evidence type="ECO:0000256" key="3">
    <source>
        <dbReference type="ARBA" id="ARBA00022723"/>
    </source>
</evidence>
<keyword evidence="4" id="KW-0547">Nucleotide-binding</keyword>
<dbReference type="Pfam" id="PF01926">
    <property type="entry name" value="MMR_HSR1"/>
    <property type="match status" value="1"/>
</dbReference>
<dbReference type="PROSITE" id="PS51883">
    <property type="entry name" value="OBG"/>
    <property type="match status" value="1"/>
</dbReference>
<evidence type="ECO:0000259" key="10">
    <source>
        <dbReference type="PROSITE" id="PS51710"/>
    </source>
</evidence>
<dbReference type="SUPFAM" id="SSF52540">
    <property type="entry name" value="P-loop containing nucleoside triphosphate hydrolases"/>
    <property type="match status" value="1"/>
</dbReference>
<dbReference type="InterPro" id="IPR014100">
    <property type="entry name" value="GTP-bd_Obg/CgtA"/>
</dbReference>
<dbReference type="InterPro" id="IPR036726">
    <property type="entry name" value="GTP1_OBG_dom_sf"/>
</dbReference>
<dbReference type="CDD" id="cd01898">
    <property type="entry name" value="Obg"/>
    <property type="match status" value="1"/>
</dbReference>
<evidence type="ECO:0000313" key="14">
    <source>
        <dbReference type="Proteomes" id="UP000037460"/>
    </source>
</evidence>
<dbReference type="GO" id="GO:0005525">
    <property type="term" value="F:GTP binding"/>
    <property type="evidence" value="ECO:0007669"/>
    <property type="project" value="UniProtKB-KW"/>
</dbReference>
<dbReference type="Gene3D" id="3.30.300.350">
    <property type="entry name" value="GTP-binding protein OBG, C-terminal domain"/>
    <property type="match status" value="1"/>
</dbReference>
<feature type="chain" id="PRO_5005601947" evidence="9">
    <location>
        <begin position="18"/>
        <end position="574"/>
    </location>
</feature>
<dbReference type="FunFam" id="2.70.210.12:FF:000001">
    <property type="entry name" value="GTPase Obg"/>
    <property type="match status" value="1"/>
</dbReference>
<evidence type="ECO:0000256" key="7">
    <source>
        <dbReference type="SAM" id="Coils"/>
    </source>
</evidence>
<feature type="domain" description="Obg" evidence="12">
    <location>
        <begin position="85"/>
        <end position="240"/>
    </location>
</feature>
<evidence type="ECO:0000313" key="13">
    <source>
        <dbReference type="EMBL" id="KOO27424.1"/>
    </source>
</evidence>
<sequence length="574" mass="61489">MLFVLTAFLGLLALAGGSWNAAMPRLSSPCRTDCQLPAPYRTAVCMKERAVVIGGNGEADEEDTLDIMDVGASGMNRVDVGQEDWLFFDRARIRVTAGDGGDGCVAFRREKDKPKMGPCGGNGGRGGSVYLVCDEGLNTLKPEVHFRATSGQNGLGHGNHGSQGESRWVRVPPGTVVREEESGQLVGELIGHGDELRVARGGRGGRGNAAFKTARDTTPRLSERGEPGAERWLSLELKLVADVGLVGCPNAGKSTLLAATTRATPKIADYPFTTITPNLGVCQPSLDGSGDDAFVVADIPGLLEGAHDGVGLGRAFLRHIERCRLLVHVVDGSAPDPLGDFEAVRTELELFSPWLAQIPTVVVLNKVDMPEVKARETELLNALQKAAGHNRLLPISAAARDGCDILVRRLRKLLASAKLKGPPPRPTELLLVLDEEDKEKECKVVEEGAGVWRLTGTRIEKAAAMTNWDYAEAQDRFQRIMGALGASEQLKAAGAKNGDLIMVGNVDFSYFEESPMAARARLAGFGDDEAEGGGVRASEDDFISELEDEATRLERELDEELADLLDGEGDVLTF</sequence>
<organism evidence="13 14">
    <name type="scientific">Chrysochromulina tobinii</name>
    <dbReference type="NCBI Taxonomy" id="1460289"/>
    <lineage>
        <taxon>Eukaryota</taxon>
        <taxon>Haptista</taxon>
        <taxon>Haptophyta</taxon>
        <taxon>Prymnesiophyceae</taxon>
        <taxon>Prymnesiales</taxon>
        <taxon>Chrysochromulinaceae</taxon>
        <taxon>Chrysochromulina</taxon>
    </lineage>
</organism>
<dbReference type="InterPro" id="IPR031167">
    <property type="entry name" value="G_OBG"/>
</dbReference>
<dbReference type="InterPro" id="IPR036346">
    <property type="entry name" value="GTP-bd_prot_GTP1/OBG_C_sf"/>
</dbReference>
<evidence type="ECO:0000259" key="12">
    <source>
        <dbReference type="PROSITE" id="PS51883"/>
    </source>
</evidence>
<keyword evidence="14" id="KW-1185">Reference proteome</keyword>
<dbReference type="GO" id="GO:0005739">
    <property type="term" value="C:mitochondrion"/>
    <property type="evidence" value="ECO:0007669"/>
    <property type="project" value="TreeGrafter"/>
</dbReference>
<feature type="domain" description="OCT" evidence="11">
    <location>
        <begin position="432"/>
        <end position="512"/>
    </location>
</feature>